<organism evidence="2">
    <name type="scientific">marine sediment metagenome</name>
    <dbReference type="NCBI Taxonomy" id="412755"/>
    <lineage>
        <taxon>unclassified sequences</taxon>
        <taxon>metagenomes</taxon>
        <taxon>ecological metagenomes</taxon>
    </lineage>
</organism>
<dbReference type="AlphaFoldDB" id="A0A0F9H081"/>
<accession>A0A0F9H081</accession>
<dbReference type="Pfam" id="PF23343">
    <property type="entry name" value="REP_ORF2-G2P"/>
    <property type="match status" value="1"/>
</dbReference>
<evidence type="ECO:0000259" key="1">
    <source>
        <dbReference type="Pfam" id="PF23343"/>
    </source>
</evidence>
<name>A0A0F9H081_9ZZZZ</name>
<feature type="domain" description="Replication-associated protein ORF2/G2P" evidence="1">
    <location>
        <begin position="50"/>
        <end position="156"/>
    </location>
</feature>
<comment type="caution">
    <text evidence="2">The sequence shown here is derived from an EMBL/GenBank/DDBJ whole genome shotgun (WGS) entry which is preliminary data.</text>
</comment>
<sequence>MFCSEFALVKYSEPTRLVIPLKCRCWTCDNCRPARKARLEAEAMAGAPTIFITLTTRRREGWCPDRAARRLVTAWRTVRAEYLKKHGKGYLHFLAVFEATKLGWPHLHIVARAKWVDQRWLSRRMGALIGSPIVDVREVGNLSKRAAYITKYIGKNPHRFAGVKRYWRSLKYLTPADDQEPADPSCFPLWEIKRMNWRYVCFEYARMGWQVDYTREGAAVSRPPPEVGR</sequence>
<protein>
    <recommendedName>
        <fullName evidence="1">Replication-associated protein ORF2/G2P domain-containing protein</fullName>
    </recommendedName>
</protein>
<proteinExistence type="predicted"/>
<gene>
    <name evidence="2" type="ORF">LCGC14_1845580</name>
</gene>
<dbReference type="InterPro" id="IPR056906">
    <property type="entry name" value="ORF2/G2P_dom"/>
</dbReference>
<evidence type="ECO:0000313" key="2">
    <source>
        <dbReference type="EMBL" id="KKL96326.1"/>
    </source>
</evidence>
<reference evidence="2" key="1">
    <citation type="journal article" date="2015" name="Nature">
        <title>Complex archaea that bridge the gap between prokaryotes and eukaryotes.</title>
        <authorList>
            <person name="Spang A."/>
            <person name="Saw J.H."/>
            <person name="Jorgensen S.L."/>
            <person name="Zaremba-Niedzwiedzka K."/>
            <person name="Martijn J."/>
            <person name="Lind A.E."/>
            <person name="van Eijk R."/>
            <person name="Schleper C."/>
            <person name="Guy L."/>
            <person name="Ettema T.J."/>
        </authorList>
    </citation>
    <scope>NUCLEOTIDE SEQUENCE</scope>
</reference>
<dbReference type="EMBL" id="LAZR01018461">
    <property type="protein sequence ID" value="KKL96326.1"/>
    <property type="molecule type" value="Genomic_DNA"/>
</dbReference>